<dbReference type="Pfam" id="PF14714">
    <property type="entry name" value="KH_dom-like"/>
    <property type="match status" value="1"/>
</dbReference>
<dbReference type="NCBIfam" id="TIGR03594">
    <property type="entry name" value="GTPase_EngA"/>
    <property type="match status" value="1"/>
</dbReference>
<dbReference type="Gene3D" id="3.40.50.300">
    <property type="entry name" value="P-loop containing nucleotide triphosphate hydrolases"/>
    <property type="match status" value="2"/>
</dbReference>
<dbReference type="GO" id="GO:0016787">
    <property type="term" value="F:hydrolase activity"/>
    <property type="evidence" value="ECO:0007669"/>
    <property type="project" value="UniProtKB-KW"/>
</dbReference>
<evidence type="ECO:0000256" key="2">
    <source>
        <dbReference type="ARBA" id="ARBA00020953"/>
    </source>
</evidence>
<dbReference type="GO" id="GO:0043022">
    <property type="term" value="F:ribosome binding"/>
    <property type="evidence" value="ECO:0007669"/>
    <property type="project" value="TreeGrafter"/>
</dbReference>
<reference evidence="11" key="1">
    <citation type="submission" date="2022-11" db="EMBL/GenBank/DDBJ databases">
        <title>The whole genome sequencing of pests is an important tool to study the evolution of the plant-insect interaction and insecticide resistance.</title>
        <authorList>
            <person name="Kananovich Y."/>
        </authorList>
    </citation>
    <scope>NUCLEOTIDE SEQUENCE</scope>
    <source>
        <strain evidence="11">BSU_Aph_2016</strain>
    </source>
</reference>
<dbReference type="PANTHER" id="PTHR43834">
    <property type="entry name" value="GTPASE DER"/>
    <property type="match status" value="1"/>
</dbReference>
<keyword evidence="11" id="KW-0378">Hydrolase</keyword>
<dbReference type="CDD" id="cd01894">
    <property type="entry name" value="EngA1"/>
    <property type="match status" value="1"/>
</dbReference>
<dbReference type="GO" id="GO:0042254">
    <property type="term" value="P:ribosome biogenesis"/>
    <property type="evidence" value="ECO:0007669"/>
    <property type="project" value="UniProtKB-KW"/>
</dbReference>
<evidence type="ECO:0000256" key="8">
    <source>
        <dbReference type="HAMAP-Rule" id="MF_00195"/>
    </source>
</evidence>
<evidence type="ECO:0000313" key="12">
    <source>
        <dbReference type="Proteomes" id="UP001163441"/>
    </source>
</evidence>
<dbReference type="CDD" id="cd01895">
    <property type="entry name" value="EngA2"/>
    <property type="match status" value="1"/>
</dbReference>
<comment type="subunit">
    <text evidence="8">Associates with the 50S ribosomal subunit.</text>
</comment>
<dbReference type="InterPro" id="IPR016484">
    <property type="entry name" value="GTPase_Der"/>
</dbReference>
<evidence type="ECO:0000256" key="3">
    <source>
        <dbReference type="ARBA" id="ARBA00022517"/>
    </source>
</evidence>
<feature type="binding site" evidence="8">
    <location>
        <begin position="119"/>
        <end position="122"/>
    </location>
    <ligand>
        <name>GTP</name>
        <dbReference type="ChEBI" id="CHEBI:37565"/>
        <label>1</label>
    </ligand>
</feature>
<dbReference type="EMBL" id="CP113403">
    <property type="protein sequence ID" value="WAI17790.1"/>
    <property type="molecule type" value="Genomic_DNA"/>
</dbReference>
<dbReference type="InterPro" id="IPR006073">
    <property type="entry name" value="GTP-bd"/>
</dbReference>
<feature type="binding site" evidence="8">
    <location>
        <begin position="241"/>
        <end position="245"/>
    </location>
    <ligand>
        <name>GTP</name>
        <dbReference type="ChEBI" id="CHEBI:37565"/>
        <label>2</label>
    </ligand>
</feature>
<keyword evidence="5 8" id="KW-0547">Nucleotide-binding</keyword>
<keyword evidence="4 10" id="KW-0677">Repeat</keyword>
<dbReference type="PRINTS" id="PR00326">
    <property type="entry name" value="GTP1OBG"/>
</dbReference>
<dbReference type="Pfam" id="PF01926">
    <property type="entry name" value="MMR_HSR1"/>
    <property type="match status" value="2"/>
</dbReference>
<dbReference type="Proteomes" id="UP001163441">
    <property type="component" value="Chromosome"/>
</dbReference>
<comment type="similarity">
    <text evidence="1 8 9 10">Belongs to the TRAFAC class TrmE-Era-EngA-EngB-Septin-like GTPase superfamily. EngA (Der) GTPase family.</text>
</comment>
<evidence type="ECO:0000256" key="1">
    <source>
        <dbReference type="ARBA" id="ARBA00008279"/>
    </source>
</evidence>
<feature type="binding site" evidence="8">
    <location>
        <begin position="9"/>
        <end position="16"/>
    </location>
    <ligand>
        <name>GTP</name>
        <dbReference type="ChEBI" id="CHEBI:37565"/>
        <label>1</label>
    </ligand>
</feature>
<comment type="function">
    <text evidence="8 10">GTPase that plays an essential role in the late steps of ribosome biogenesis.</text>
</comment>
<evidence type="ECO:0000256" key="5">
    <source>
        <dbReference type="ARBA" id="ARBA00022741"/>
    </source>
</evidence>
<dbReference type="Gene3D" id="3.30.300.20">
    <property type="match status" value="1"/>
</dbReference>
<dbReference type="InterPro" id="IPR015946">
    <property type="entry name" value="KH_dom-like_a/b"/>
</dbReference>
<evidence type="ECO:0000313" key="11">
    <source>
        <dbReference type="EMBL" id="WAI17790.1"/>
    </source>
</evidence>
<name>A0A4D6XNZ3_9GAMM</name>
<dbReference type="GO" id="GO:0005525">
    <property type="term" value="F:GTP binding"/>
    <property type="evidence" value="ECO:0007669"/>
    <property type="project" value="UniProtKB-UniRule"/>
</dbReference>
<evidence type="ECO:0000256" key="7">
    <source>
        <dbReference type="ARBA" id="ARBA00032345"/>
    </source>
</evidence>
<evidence type="ECO:0000256" key="6">
    <source>
        <dbReference type="ARBA" id="ARBA00023134"/>
    </source>
</evidence>
<gene>
    <name evidence="8 11" type="primary">der</name>
    <name evidence="11" type="ORF">OWM53_03090</name>
</gene>
<evidence type="ECO:0000256" key="10">
    <source>
        <dbReference type="RuleBase" id="RU004481"/>
    </source>
</evidence>
<proteinExistence type="inferred from homology"/>
<dbReference type="SUPFAM" id="SSF52540">
    <property type="entry name" value="P-loop containing nucleoside triphosphate hydrolases"/>
    <property type="match status" value="2"/>
</dbReference>
<dbReference type="RefSeq" id="WP_158360861.1">
    <property type="nucleotide sequence ID" value="NZ_CP034897.1"/>
</dbReference>
<evidence type="ECO:0000256" key="9">
    <source>
        <dbReference type="PROSITE-ProRule" id="PRU01049"/>
    </source>
</evidence>
<dbReference type="InterPro" id="IPR027417">
    <property type="entry name" value="P-loop_NTPase"/>
</dbReference>
<organism evidence="11 12">
    <name type="scientific">Buchnera aphidicola</name>
    <name type="common">Aphis craccivora</name>
    <dbReference type="NCBI Taxonomy" id="466616"/>
    <lineage>
        <taxon>Bacteria</taxon>
        <taxon>Pseudomonadati</taxon>
        <taxon>Pseudomonadota</taxon>
        <taxon>Gammaproteobacteria</taxon>
        <taxon>Enterobacterales</taxon>
        <taxon>Erwiniaceae</taxon>
        <taxon>Buchnera</taxon>
    </lineage>
</organism>
<keyword evidence="6 8" id="KW-0342">GTP-binding</keyword>
<dbReference type="InterPro" id="IPR005225">
    <property type="entry name" value="Small_GTP-bd"/>
</dbReference>
<dbReference type="InterPro" id="IPR031166">
    <property type="entry name" value="G_ENGA"/>
</dbReference>
<evidence type="ECO:0000256" key="4">
    <source>
        <dbReference type="ARBA" id="ARBA00022737"/>
    </source>
</evidence>
<dbReference type="PIRSF" id="PIRSF006485">
    <property type="entry name" value="GTP-binding_EngA"/>
    <property type="match status" value="1"/>
</dbReference>
<dbReference type="OrthoDB" id="9805918at2"/>
<feature type="binding site" evidence="8">
    <location>
        <begin position="57"/>
        <end position="61"/>
    </location>
    <ligand>
        <name>GTP</name>
        <dbReference type="ChEBI" id="CHEBI:37565"/>
        <label>1</label>
    </ligand>
</feature>
<keyword evidence="3 8" id="KW-0690">Ribosome biogenesis</keyword>
<dbReference type="NCBIfam" id="TIGR00231">
    <property type="entry name" value="small_GTP"/>
    <property type="match status" value="2"/>
</dbReference>
<accession>A0A4D6XNZ3</accession>
<protein>
    <recommendedName>
        <fullName evidence="2 8">GTPase Der</fullName>
    </recommendedName>
    <alternativeName>
        <fullName evidence="7 8">GTP-binding protein EngA</fullName>
    </alternativeName>
</protein>
<dbReference type="PROSITE" id="PS51712">
    <property type="entry name" value="G_ENGA"/>
    <property type="match status" value="1"/>
</dbReference>
<dbReference type="PANTHER" id="PTHR43834:SF6">
    <property type="entry name" value="GTPASE DER"/>
    <property type="match status" value="1"/>
</dbReference>
<dbReference type="AlphaFoldDB" id="A0A4D6XNZ3"/>
<dbReference type="InterPro" id="IPR032859">
    <property type="entry name" value="KH_dom-like"/>
</dbReference>
<feature type="binding site" evidence="8">
    <location>
        <begin position="309"/>
        <end position="312"/>
    </location>
    <ligand>
        <name>GTP</name>
        <dbReference type="ChEBI" id="CHEBI:37565"/>
        <label>2</label>
    </ligand>
</feature>
<sequence>MLPIIVLIGRTNVGKSTLFNILTKKRNALVSSLSGLTRDRNYEFCYLEKNKKFILTDTAGFDFESKIIKTQAHKQTLIAMKEADLILFVVNAREGILPGEYEILKKIRKYQKESFLIINKIDGIKEVEKIHEFYSLGFKKNIKISASHNQGINHFINKYLTPWIEFEFKKIKPKKTIEKKEKIENLPIKIAFIGKPNVGKSTLINSLIMQNRIITSNIPGTTLDTISVPIKYHNKNYILIDTAGASKKKRKKNKIEQISIIKTFKTIEKTDITLLIIDAKNEQNKICNQNLLLINMIEKFGKPLIIIINKWDLLNFSEQKKFKELINYKLKNAFFSKIHFISALTKQGIFEIFQLVKNIYHQFTNKKINTSKLMQIMKNAIKKHQPPMINGRRIKLKYIHLGSTNPFKIIIHGNQTRYLSLAYKKYLKNFFHEALKINGIPMKMKFKETKNPYV</sequence>
<dbReference type="HAMAP" id="MF_00195">
    <property type="entry name" value="GTPase_Der"/>
    <property type="match status" value="1"/>
</dbReference>
<feature type="binding site" evidence="8">
    <location>
        <begin position="194"/>
        <end position="201"/>
    </location>
    <ligand>
        <name>GTP</name>
        <dbReference type="ChEBI" id="CHEBI:37565"/>
        <label>2</label>
    </ligand>
</feature>